<protein>
    <submittedName>
        <fullName evidence="5">Virulence factor Mce</fullName>
    </submittedName>
</protein>
<dbReference type="NCBIfam" id="TIGR00996">
    <property type="entry name" value="Mtu_fam_mce"/>
    <property type="match status" value="1"/>
</dbReference>
<organism evidence="5 6">
    <name type="scientific">Mycolicibacterium thermoresistibile</name>
    <name type="common">Mycobacterium thermoresistibile</name>
    <dbReference type="NCBI Taxonomy" id="1797"/>
    <lineage>
        <taxon>Bacteria</taxon>
        <taxon>Bacillati</taxon>
        <taxon>Actinomycetota</taxon>
        <taxon>Actinomycetes</taxon>
        <taxon>Mycobacteriales</taxon>
        <taxon>Mycobacteriaceae</taxon>
        <taxon>Mycolicibacterium</taxon>
    </lineage>
</organism>
<reference evidence="6" key="2">
    <citation type="submission" date="2016-02" db="EMBL/GenBank/DDBJ databases">
        <title>Draft genome sequence of five rapidly growing Mycobacterium species.</title>
        <authorList>
            <person name="Katahira K."/>
            <person name="Gotou Y."/>
            <person name="Iida K."/>
            <person name="Ogura Y."/>
            <person name="Hayashi T."/>
        </authorList>
    </citation>
    <scope>NUCLEOTIDE SEQUENCE [LARGE SCALE GENOMIC DNA]</scope>
    <source>
        <strain evidence="6">JCM6362</strain>
    </source>
</reference>
<feature type="domain" description="Mammalian cell entry C-terminal" evidence="4">
    <location>
        <begin position="119"/>
        <end position="299"/>
    </location>
</feature>
<dbReference type="OMA" id="IWIQLIT"/>
<comment type="caution">
    <text evidence="5">The sequence shown here is derived from an EMBL/GenBank/DDBJ whole genome shotgun (WGS) entry which is preliminary data.</text>
</comment>
<evidence type="ECO:0000259" key="3">
    <source>
        <dbReference type="Pfam" id="PF02470"/>
    </source>
</evidence>
<sequence length="494" mass="52774">MHLTTRVKIQLVIISIVTAIAGSVMTFGYVELPALLGIGRYTVTVELPRAGGTYPSGNVTYQGTKIGRIVDVRLTETGVAAVLSLRDDIEIPSDVTASVHSVTALGEQYIALTPLTGDARPLADGDVVPVDRVRVPPDINQLTAATNRGLQAIPREDLRTVVDESYAAVGGLGPELARFVEASTSLAIDAQARLPELTTLIDHGPAILDTQVDSADSIQAWAASLRTITTELRVGDVAVAGILERGPGAADEVGQLFERVRPTMPVLLANLVTVAQVALDYQPNIEQLLVLVPQLVQQAQGTGIANRHLPPKYRGAYLSFNLNLNLPQPCVTGYLPPEQRRGPAMVDHPVPPAGHLYCRIPQNSTPGSVRGARNIPCATVPGKRAPTWEMCESGEQYVPLNDGFNWKGDPNGTLSGQSVPQPWKNPSAAASRISAEAERPPLSVVEYNPETGNYIAPDGQLHTRTDLTAGGRKQTWQEMLIPPESDVGAPEGEK</sequence>
<dbReference type="RefSeq" id="WP_003927101.1">
    <property type="nucleotide sequence ID" value="NZ_BCTB01000004.1"/>
</dbReference>
<gene>
    <name evidence="5" type="ORF">RMCT_1012</name>
</gene>
<dbReference type="InterPro" id="IPR003399">
    <property type="entry name" value="Mce/MlaD"/>
</dbReference>
<dbReference type="STRING" id="1797.RMCT_1012"/>
<evidence type="ECO:0000313" key="5">
    <source>
        <dbReference type="EMBL" id="GAT14041.1"/>
    </source>
</evidence>
<dbReference type="EMBL" id="BCTB01000004">
    <property type="protein sequence ID" value="GAT14041.1"/>
    <property type="molecule type" value="Genomic_DNA"/>
</dbReference>
<dbReference type="PANTHER" id="PTHR33371">
    <property type="entry name" value="INTERMEMBRANE PHOSPHOLIPID TRANSPORT SYSTEM BINDING PROTEIN MLAD-RELATED"/>
    <property type="match status" value="1"/>
</dbReference>
<proteinExistence type="predicted"/>
<dbReference type="InterPro" id="IPR052336">
    <property type="entry name" value="MlaD_Phospholipid_Transporter"/>
</dbReference>
<keyword evidence="2" id="KW-1133">Transmembrane helix</keyword>
<feature type="domain" description="Mce/MlaD" evidence="3">
    <location>
        <begin position="40"/>
        <end position="114"/>
    </location>
</feature>
<feature type="transmembrane region" description="Helical" evidence="2">
    <location>
        <begin position="12"/>
        <end position="30"/>
    </location>
</feature>
<keyword evidence="2" id="KW-0812">Transmembrane</keyword>
<evidence type="ECO:0000313" key="6">
    <source>
        <dbReference type="Proteomes" id="UP000069654"/>
    </source>
</evidence>
<evidence type="ECO:0000256" key="2">
    <source>
        <dbReference type="SAM" id="Phobius"/>
    </source>
</evidence>
<dbReference type="AlphaFoldDB" id="A0A100XCF8"/>
<feature type="region of interest" description="Disordered" evidence="1">
    <location>
        <begin position="408"/>
        <end position="437"/>
    </location>
</feature>
<dbReference type="PANTHER" id="PTHR33371:SF16">
    <property type="entry name" value="MCE-FAMILY PROTEIN MCE3F"/>
    <property type="match status" value="1"/>
</dbReference>
<dbReference type="InterPro" id="IPR024516">
    <property type="entry name" value="Mce_C"/>
</dbReference>
<dbReference type="GO" id="GO:0005576">
    <property type="term" value="C:extracellular region"/>
    <property type="evidence" value="ECO:0007669"/>
    <property type="project" value="TreeGrafter"/>
</dbReference>
<evidence type="ECO:0000256" key="1">
    <source>
        <dbReference type="SAM" id="MobiDB-lite"/>
    </source>
</evidence>
<dbReference type="Pfam" id="PF02470">
    <property type="entry name" value="MlaD"/>
    <property type="match status" value="1"/>
</dbReference>
<dbReference type="Pfam" id="PF11887">
    <property type="entry name" value="Mce4_CUP1"/>
    <property type="match status" value="1"/>
</dbReference>
<dbReference type="Proteomes" id="UP000069654">
    <property type="component" value="Unassembled WGS sequence"/>
</dbReference>
<name>A0A100XCF8_MYCTH</name>
<dbReference type="OrthoDB" id="4741753at2"/>
<evidence type="ECO:0000259" key="4">
    <source>
        <dbReference type="Pfam" id="PF11887"/>
    </source>
</evidence>
<keyword evidence="2" id="KW-0472">Membrane</keyword>
<dbReference type="InterPro" id="IPR005693">
    <property type="entry name" value="Mce"/>
</dbReference>
<accession>A0A100XCF8</accession>
<reference evidence="5 6" key="1">
    <citation type="journal article" date="2016" name="Genome Announc.">
        <title>Draft Genome Sequences of Five Rapidly Growing Mycobacterium Species, M. thermoresistibile, M. fortuitum subsp. acetamidolyticum, M. canariasense, M. brisbanense, and M. novocastrense.</title>
        <authorList>
            <person name="Katahira K."/>
            <person name="Ogura Y."/>
            <person name="Gotoh Y."/>
            <person name="Hayashi T."/>
        </authorList>
    </citation>
    <scope>NUCLEOTIDE SEQUENCE [LARGE SCALE GENOMIC DNA]</scope>
    <source>
        <strain evidence="5 6">JCM6362</strain>
    </source>
</reference>